<dbReference type="SUPFAM" id="SSF51556">
    <property type="entry name" value="Metallo-dependent hydrolases"/>
    <property type="match status" value="1"/>
</dbReference>
<evidence type="ECO:0000256" key="1">
    <source>
        <dbReference type="SAM" id="Phobius"/>
    </source>
</evidence>
<keyword evidence="4" id="KW-1185">Reference proteome</keyword>
<dbReference type="InterPro" id="IPR050138">
    <property type="entry name" value="DHOase/Allantoinase_Hydrolase"/>
</dbReference>
<dbReference type="Pfam" id="PF01979">
    <property type="entry name" value="Amidohydro_1"/>
    <property type="match status" value="1"/>
</dbReference>
<dbReference type="Gene3D" id="3.20.20.140">
    <property type="entry name" value="Metal-dependent hydrolases"/>
    <property type="match status" value="2"/>
</dbReference>
<proteinExistence type="predicted"/>
<name>A0ABR2XPG6_9PEZI</name>
<keyword evidence="1" id="KW-0812">Transmembrane</keyword>
<dbReference type="EMBL" id="JARVKM010000032">
    <property type="protein sequence ID" value="KAK9775696.1"/>
    <property type="molecule type" value="Genomic_DNA"/>
</dbReference>
<dbReference type="PANTHER" id="PTHR43668:SF5">
    <property type="entry name" value="AMIDOHYDROLASE 3 DOMAIN-CONTAINING PROTEIN"/>
    <property type="match status" value="1"/>
</dbReference>
<dbReference type="InterPro" id="IPR011059">
    <property type="entry name" value="Metal-dep_hydrolase_composite"/>
</dbReference>
<organism evidence="3 4">
    <name type="scientific">Seiridium cardinale</name>
    <dbReference type="NCBI Taxonomy" id="138064"/>
    <lineage>
        <taxon>Eukaryota</taxon>
        <taxon>Fungi</taxon>
        <taxon>Dikarya</taxon>
        <taxon>Ascomycota</taxon>
        <taxon>Pezizomycotina</taxon>
        <taxon>Sordariomycetes</taxon>
        <taxon>Xylariomycetidae</taxon>
        <taxon>Amphisphaeriales</taxon>
        <taxon>Sporocadaceae</taxon>
        <taxon>Seiridium</taxon>
    </lineage>
</organism>
<reference evidence="3 4" key="1">
    <citation type="submission" date="2024-02" db="EMBL/GenBank/DDBJ databases">
        <title>First draft genome assembly of two strains of Seiridium cardinale.</title>
        <authorList>
            <person name="Emiliani G."/>
            <person name="Scali E."/>
        </authorList>
    </citation>
    <scope>NUCLEOTIDE SEQUENCE [LARGE SCALE GENOMIC DNA]</scope>
    <source>
        <strain evidence="3 4">BM-138-000479</strain>
    </source>
</reference>
<keyword evidence="1" id="KW-0472">Membrane</keyword>
<gene>
    <name evidence="3" type="ORF">SCAR479_07512</name>
</gene>
<dbReference type="InterPro" id="IPR006680">
    <property type="entry name" value="Amidohydro-rel"/>
</dbReference>
<feature type="domain" description="Amidohydrolase-related" evidence="2">
    <location>
        <begin position="170"/>
        <end position="520"/>
    </location>
</feature>
<evidence type="ECO:0000259" key="2">
    <source>
        <dbReference type="Pfam" id="PF01979"/>
    </source>
</evidence>
<keyword evidence="1" id="KW-1133">Transmembrane helix</keyword>
<comment type="caution">
    <text evidence="3">The sequence shown here is derived from an EMBL/GenBank/DDBJ whole genome shotgun (WGS) entry which is preliminary data.</text>
</comment>
<feature type="transmembrane region" description="Helical" evidence="1">
    <location>
        <begin position="36"/>
        <end position="59"/>
    </location>
</feature>
<dbReference type="Proteomes" id="UP001465668">
    <property type="component" value="Unassembled WGS sequence"/>
</dbReference>
<dbReference type="PANTHER" id="PTHR43668">
    <property type="entry name" value="ALLANTOINASE"/>
    <property type="match status" value="1"/>
</dbReference>
<sequence>MVVSKDEHAAQLLPPPYEVEAYTYRRPRFGRRLQRACSVPVLSALLLTSVLSYFCLLFGKEALLRSSTADAFASIALQKFEASAGLCAARNHLPPDVFPESRERNPRWNAVRGQNGTTVLRNATLFDGETFSSTPVDIIFSNGLITSVSPASTAQSILEDVVQYDLNGRYVTPGLVDMHSHHLADVWPRLEVLSDENEMNPLFGPLTPFLKIIESLKAYDPATKIIASGGITSSLVLPGSANIMGGEGTVVKNIAKAGELGEYVVEEMLLENGIDAQDRHRYMKFACGENPKRVYGHVRMANAYLLRHHLTRAKELIDRQEAWCGIASRLHTSAERSHFFEEKGGYPEELELESTIALIRGQVAMHNHCYEPEDFETMLGVVKEFGIQVRAFHHAIEAWQVPEMLKAYGGNITIATFAEAALYKHEAYNPSLYAGAIINAHGLPVAYKSDHAMASTSAKYVMSQAASGHAFHLPAEKALQSVTSIPAKALDLNYRIGYVRLGYDADIVVWDDYPLSIGATPQQVFIDGIPTLDSKAVQISMGSSLETSSLTSKSVEMPIMRIRQEPEVARNFCASAKRHGQSFVIRGIKKAFLDNHPQLTASISASGNDNLTLVVDNGEISCLATECGNAVVTATSDDAVVLTLRNGHLLPGLTAVTGSLGMTEIALEEETGNGVAGVKDVKDPASVDYAKYGVYLDGKTFVRARLGGVTRAITPPEFPAVNFEPQGLIQGVSVGIRTSGTKTVLDGGVFQDEIGLHVVIGQASRGVGSVSMAIKTLRGILDDNRGKNNESAYSLVAEGKMPLIIQVESVAHTQQVILLKKDFPDVNVVINGGHGAPALAKELAAANISVILSATRPGPESWDTKDSLVGPPLTRSPASILSEAGVRYAVSVAADGFTCKVPVTDARIHDLALEASWAAKYAGLGEQEAIRLVTKNVEDILGLKPSKDFVLWENNPLQWGGSVVLSFEETAEGKLEMGTCWPDDSTNESV</sequence>
<protein>
    <submittedName>
        <fullName evidence="3">Carbohydrate esterase family 9 protein</fullName>
    </submittedName>
</protein>
<accession>A0ABR2XPG6</accession>
<evidence type="ECO:0000313" key="3">
    <source>
        <dbReference type="EMBL" id="KAK9775696.1"/>
    </source>
</evidence>
<dbReference type="InterPro" id="IPR032466">
    <property type="entry name" value="Metal_Hydrolase"/>
</dbReference>
<dbReference type="SUPFAM" id="SSF51338">
    <property type="entry name" value="Composite domain of metallo-dependent hydrolases"/>
    <property type="match status" value="1"/>
</dbReference>
<evidence type="ECO:0000313" key="4">
    <source>
        <dbReference type="Proteomes" id="UP001465668"/>
    </source>
</evidence>